<keyword evidence="2" id="KW-0132">Cell division</keyword>
<evidence type="ECO:0000313" key="2">
    <source>
        <dbReference type="EMBL" id="MST57018.1"/>
    </source>
</evidence>
<keyword evidence="2" id="KW-0131">Cell cycle</keyword>
<feature type="transmembrane region" description="Helical" evidence="1">
    <location>
        <begin position="47"/>
        <end position="69"/>
    </location>
</feature>
<protein>
    <submittedName>
        <fullName evidence="2">Cell division protein FtsL</fullName>
    </submittedName>
</protein>
<dbReference type="AlphaFoldDB" id="A0A6L5YGE6"/>
<keyword evidence="1" id="KW-0472">Membrane</keyword>
<reference evidence="2 3" key="1">
    <citation type="submission" date="2019-08" db="EMBL/GenBank/DDBJ databases">
        <title>In-depth cultivation of the pig gut microbiome towards novel bacterial diversity and tailored functional studies.</title>
        <authorList>
            <person name="Wylensek D."/>
            <person name="Hitch T.C.A."/>
            <person name="Clavel T."/>
        </authorList>
    </citation>
    <scope>NUCLEOTIDE SEQUENCE [LARGE SCALE GENOMIC DNA]</scope>
    <source>
        <strain evidence="2 3">WCA3-601-WT-6H</strain>
    </source>
</reference>
<comment type="caution">
    <text evidence="2">The sequence shown here is derived from an EMBL/GenBank/DDBJ whole genome shotgun (WGS) entry which is preliminary data.</text>
</comment>
<keyword evidence="1" id="KW-1133">Transmembrane helix</keyword>
<name>A0A6L5YGE6_9FIRM</name>
<dbReference type="RefSeq" id="WP_154495057.1">
    <property type="nucleotide sequence ID" value="NZ_VUMU01000002.1"/>
</dbReference>
<evidence type="ECO:0000256" key="1">
    <source>
        <dbReference type="SAM" id="Phobius"/>
    </source>
</evidence>
<dbReference type="Proteomes" id="UP000476055">
    <property type="component" value="Unassembled WGS sequence"/>
</dbReference>
<keyword evidence="1" id="KW-0812">Transmembrane</keyword>
<keyword evidence="3" id="KW-1185">Reference proteome</keyword>
<accession>A0A6L5YGE6</accession>
<proteinExistence type="predicted"/>
<evidence type="ECO:0000313" key="3">
    <source>
        <dbReference type="Proteomes" id="UP000476055"/>
    </source>
</evidence>
<dbReference type="EMBL" id="VUMU01000002">
    <property type="protein sequence ID" value="MST57018.1"/>
    <property type="molecule type" value="Genomic_DNA"/>
</dbReference>
<dbReference type="GO" id="GO:0051301">
    <property type="term" value="P:cell division"/>
    <property type="evidence" value="ECO:0007669"/>
    <property type="project" value="UniProtKB-KW"/>
</dbReference>
<gene>
    <name evidence="2" type="ORF">FYJ59_01935</name>
</gene>
<organism evidence="2 3">
    <name type="scientific">Waltera intestinalis</name>
    <dbReference type="NCBI Taxonomy" id="2606635"/>
    <lineage>
        <taxon>Bacteria</taxon>
        <taxon>Bacillati</taxon>
        <taxon>Bacillota</taxon>
        <taxon>Clostridia</taxon>
        <taxon>Lachnospirales</taxon>
        <taxon>Lachnospiraceae</taxon>
        <taxon>Waltera</taxon>
    </lineage>
</organism>
<sequence length="149" mass="17309">MAQRRSNTPYIYDNTARDLQIRRQMEEPRRQLSHETRKNREKARHMSIGYVTFLMVALVACAFFLVNYIQMQSQLTTKIAEVSRMESELNALKLANDEEYSRITSSVNLEEIKKIAIGELGMTYATEGQVIPYESNSNDYMRQADNSQN</sequence>